<dbReference type="AlphaFoldDB" id="A0A835YQX6"/>
<dbReference type="OrthoDB" id="200404at2759"/>
<organism evidence="7 8">
    <name type="scientific">Tribonema minus</name>
    <dbReference type="NCBI Taxonomy" id="303371"/>
    <lineage>
        <taxon>Eukaryota</taxon>
        <taxon>Sar</taxon>
        <taxon>Stramenopiles</taxon>
        <taxon>Ochrophyta</taxon>
        <taxon>PX clade</taxon>
        <taxon>Xanthophyceae</taxon>
        <taxon>Tribonematales</taxon>
        <taxon>Tribonemataceae</taxon>
        <taxon>Tribonema</taxon>
    </lineage>
</organism>
<evidence type="ECO:0000256" key="3">
    <source>
        <dbReference type="ARBA" id="ARBA00022490"/>
    </source>
</evidence>
<comment type="similarity">
    <text evidence="2 6">Belongs to the ARPC3 family.</text>
</comment>
<dbReference type="GO" id="GO:0003779">
    <property type="term" value="F:actin binding"/>
    <property type="evidence" value="ECO:0007669"/>
    <property type="project" value="UniProtKB-KW"/>
</dbReference>
<reference evidence="7" key="1">
    <citation type="submission" date="2021-02" db="EMBL/GenBank/DDBJ databases">
        <title>First Annotated Genome of the Yellow-green Alga Tribonema minus.</title>
        <authorList>
            <person name="Mahan K.M."/>
        </authorList>
    </citation>
    <scope>NUCLEOTIDE SEQUENCE</scope>
    <source>
        <strain evidence="7">UTEX B ZZ1240</strain>
    </source>
</reference>
<name>A0A835YQX6_9STRA</name>
<evidence type="ECO:0000256" key="6">
    <source>
        <dbReference type="PIRNR" id="PIRNR016315"/>
    </source>
</evidence>
<dbReference type="GO" id="GO:0005885">
    <property type="term" value="C:Arp2/3 protein complex"/>
    <property type="evidence" value="ECO:0007669"/>
    <property type="project" value="UniProtKB-UniRule"/>
</dbReference>
<keyword evidence="8" id="KW-1185">Reference proteome</keyword>
<dbReference type="InterPro" id="IPR007204">
    <property type="entry name" value="ARPC3"/>
</dbReference>
<comment type="function">
    <text evidence="6">Functions as component of the Arp2/3 complex which is involved in regulation of actin polymerization and together with an activating nucleation-promoting factor (NPF) mediates the formation of branched actin networks.</text>
</comment>
<dbReference type="EMBL" id="JAFCMP010000457">
    <property type="protein sequence ID" value="KAG5179496.1"/>
    <property type="molecule type" value="Genomic_DNA"/>
</dbReference>
<keyword evidence="3 6" id="KW-0963">Cytoplasm</keyword>
<dbReference type="InterPro" id="IPR036753">
    <property type="entry name" value="ARPC3_sf"/>
</dbReference>
<keyword evidence="4 6" id="KW-0009">Actin-binding</keyword>
<evidence type="ECO:0000256" key="4">
    <source>
        <dbReference type="ARBA" id="ARBA00023203"/>
    </source>
</evidence>
<protein>
    <recommendedName>
        <fullName evidence="6">Actin-related protein 2/3 complex subunit 3</fullName>
    </recommendedName>
</protein>
<comment type="subcellular location">
    <subcellularLocation>
        <location evidence="1 6">Cytoplasm</location>
        <location evidence="1 6">Cytoskeleton</location>
    </subcellularLocation>
</comment>
<evidence type="ECO:0000256" key="5">
    <source>
        <dbReference type="ARBA" id="ARBA00023212"/>
    </source>
</evidence>
<keyword evidence="5 6" id="KW-0206">Cytoskeleton</keyword>
<dbReference type="Proteomes" id="UP000664859">
    <property type="component" value="Unassembled WGS sequence"/>
</dbReference>
<dbReference type="PIRSF" id="PIRSF016315">
    <property type="entry name" value="ARP2/3_P21-Arc"/>
    <property type="match status" value="1"/>
</dbReference>
<dbReference type="Gene3D" id="1.10.1760.10">
    <property type="entry name" value="Actin-related protein 2/3 complex subunit 3"/>
    <property type="match status" value="1"/>
</dbReference>
<accession>A0A835YQX6</accession>
<dbReference type="Pfam" id="PF04062">
    <property type="entry name" value="P21-Arc"/>
    <property type="match status" value="1"/>
</dbReference>
<dbReference type="GO" id="GO:0034314">
    <property type="term" value="P:Arp2/3 complex-mediated actin nucleation"/>
    <property type="evidence" value="ECO:0007669"/>
    <property type="project" value="UniProtKB-UniRule"/>
</dbReference>
<comment type="subunit">
    <text evidence="6">Component of the Arp2/3 complex.</text>
</comment>
<dbReference type="PANTHER" id="PTHR12391">
    <property type="entry name" value="ARP2/3 COMPLEX 21 KD SUBUNIT"/>
    <property type="match status" value="1"/>
</dbReference>
<sequence length="174" mass="19977">MPAYHSKLQGTSVGDACGCAILPLRTNLRGPAPILPKGDQEDIIDETLFYFRANIMFRNFAVESNADRTLIYLTFYAQQCLREMEKTDDKQAANRALNLLANKTFAAPGEAGWQLGTIFPAPRVRDEAEMFKAYFKQCREELGTRLIERVFADGTKSKWWQFFSKRRFMGKEMQ</sequence>
<evidence type="ECO:0000256" key="2">
    <source>
        <dbReference type="ARBA" id="ARBA00010856"/>
    </source>
</evidence>
<proteinExistence type="inferred from homology"/>
<comment type="caution">
    <text evidence="7">The sequence shown here is derived from an EMBL/GenBank/DDBJ whole genome shotgun (WGS) entry which is preliminary data.</text>
</comment>
<evidence type="ECO:0000256" key="1">
    <source>
        <dbReference type="ARBA" id="ARBA00004245"/>
    </source>
</evidence>
<gene>
    <name evidence="7" type="ORF">JKP88DRAFT_187821</name>
</gene>
<dbReference type="GO" id="GO:0030833">
    <property type="term" value="P:regulation of actin filament polymerization"/>
    <property type="evidence" value="ECO:0007669"/>
    <property type="project" value="InterPro"/>
</dbReference>
<dbReference type="SUPFAM" id="SSF69060">
    <property type="entry name" value="Arp2/3 complex 21 kDa subunit ARPC3"/>
    <property type="match status" value="1"/>
</dbReference>
<evidence type="ECO:0000313" key="8">
    <source>
        <dbReference type="Proteomes" id="UP000664859"/>
    </source>
</evidence>
<evidence type="ECO:0000313" key="7">
    <source>
        <dbReference type="EMBL" id="KAG5179496.1"/>
    </source>
</evidence>